<dbReference type="Pfam" id="PF00078">
    <property type="entry name" value="RVT_1"/>
    <property type="match status" value="1"/>
</dbReference>
<proteinExistence type="predicted"/>
<feature type="region of interest" description="Disordered" evidence="1">
    <location>
        <begin position="155"/>
        <end position="176"/>
    </location>
</feature>
<dbReference type="InterPro" id="IPR001584">
    <property type="entry name" value="Integrase_cat-core"/>
</dbReference>
<dbReference type="GeneID" id="115268175"/>
<dbReference type="SUPFAM" id="SSF56672">
    <property type="entry name" value="DNA/RNA polymerases"/>
    <property type="match status" value="1"/>
</dbReference>
<dbReference type="InterPro" id="IPR012337">
    <property type="entry name" value="RNaseH-like_sf"/>
</dbReference>
<reference evidence="4" key="1">
    <citation type="journal article" date="2015" name="Proc. Natl. Acad. Sci. U.S.A.">
        <title>Genome sequence of the Asian Tiger mosquito, Aedes albopictus, reveals insights into its biology, genetics, and evolution.</title>
        <authorList>
            <person name="Chen X.G."/>
            <person name="Jiang X."/>
            <person name="Gu J."/>
            <person name="Xu M."/>
            <person name="Wu Y."/>
            <person name="Deng Y."/>
            <person name="Zhang C."/>
            <person name="Bonizzoni M."/>
            <person name="Dermauw W."/>
            <person name="Vontas J."/>
            <person name="Armbruster P."/>
            <person name="Huang X."/>
            <person name="Yang Y."/>
            <person name="Zhang H."/>
            <person name="He W."/>
            <person name="Peng H."/>
            <person name="Liu Y."/>
            <person name="Wu K."/>
            <person name="Chen J."/>
            <person name="Lirakis M."/>
            <person name="Topalis P."/>
            <person name="Van Leeuwen T."/>
            <person name="Hall A.B."/>
            <person name="Jiang X."/>
            <person name="Thorpe C."/>
            <person name="Mueller R.L."/>
            <person name="Sun C."/>
            <person name="Waterhouse R.M."/>
            <person name="Yan G."/>
            <person name="Tu Z.J."/>
            <person name="Fang X."/>
            <person name="James A.A."/>
        </authorList>
    </citation>
    <scope>NUCLEOTIDE SEQUENCE [LARGE SCALE GENOMIC DNA]</scope>
    <source>
        <strain evidence="4">Foshan</strain>
    </source>
</reference>
<evidence type="ECO:0000313" key="4">
    <source>
        <dbReference type="Proteomes" id="UP000069940"/>
    </source>
</evidence>
<name>A0ABM1XUB1_AEDAL</name>
<dbReference type="Gene3D" id="3.30.420.10">
    <property type="entry name" value="Ribonuclease H-like superfamily/Ribonuclease H"/>
    <property type="match status" value="1"/>
</dbReference>
<dbReference type="Gene3D" id="3.10.10.10">
    <property type="entry name" value="HIV Type 1 Reverse Transcriptase, subunit A, domain 1"/>
    <property type="match status" value="1"/>
</dbReference>
<dbReference type="Pfam" id="PF03564">
    <property type="entry name" value="DUF1759"/>
    <property type="match status" value="1"/>
</dbReference>
<sequence length="1426" mass="162096">MDKNLRRSERANAGTVPKRFDSFTVNLPTLVDREMLRTPPPHVHPREQSSDLPNNDHPSGIEDKQVGKSVASGKTGRSSRVSKYSSLSSASSKRIRELELRQQLEDEEYRLSLEQDRIQAEVQLKELQIKRDLELKKQQKQVEYLRKKHEREIQMDELRSQSEVSSRASSKSSLSNRVNGWMEGVATANQTTDQQNPIIETFGTEFPVQPVPSLHPRGEDGQPNAAAVTDVLSQAFKALQTRQIRELPTFNGSIMDWPIFENEFKTSTAELKLTNRDNLRRLNTALQGKARRAVEALLSSAENVELIMKMLKSNFGRTEWVVANRLEVLRNLDYVRDGNIESFRFFYNAVVGTATALKNVGAEMYLLNPELIAHLTEKLPSFSRQMWIRHKAELLRTSEVVDFQAFLRWLEDEMENQLASINPTFAGRKPASNPKPKAPVLHVSNEDGETKCPLCSATDHFSLVKCEKFRRLSVEQRRSAARSCKVCYVCLKNDHNRQKCPSSKTCAVCDKNHHELVHSGDNPRQPSQKPDIQSETSENLCHVAARSSNTLLRVGKVRIRNGSEIHDVFALFDEGSSSSLIDASLADRMKLSGPVTPVTYRWTNGITHRDEDSMILSLQISGPSEQSSWYQLNNMRTIKGINLPQINLDLDKIQRLYPMVDDDKLEAIQGAVPQILIGSNNAGLIVPLKTIQYTLQGLQLTRCHLGWTIHGEIEPKEADTSEQIHILMSSETTDMDLTNLVKQMFKVEDFGITRQDPKMSEEDERALDIMNRTLKRRGNHFEVGQLYKYNNFTFPDSKPQALRRLQCMEKKMDTDSQFADKYCQKIQEYLDKGYARKLDPAELGETANTWYLPHFCVTNANKFRLVMDAKAKSHGFSLNDLLLKGPDFVPSLVSVLMRGRRKKIAFMADIKEMFHQVHIRAADQNSQRFFWRGMNRTHTPDVYVMNVMIFGAVSSPSIAQYIKNFNAKEIEEQLPGVERAIVEQHYVDDFFDCADSEEDAVELIHRVITAHEEGGFKLVKFRSNSEAVIQSIDSSLCADINDEQTCAKILGLNWDLTSDEFVFSMEFPQLDKSFRSGEVIPTKRQLLKFMMSIFDPLNILSPITVQLRIIFQELWRLQIGWDDLLPDGLVPKWKEWLVETAKLHEVRIPRYYFPGLATFGSADLHAFCDASDKAFACVVYLVHRCGEKSNVSLVMAKAKVAPLKSQTIPRLELQGCVLASQMGLETVVNNLRQRYRILKMKSQVKKMIRGCIKCRELRAKPCVAQMGNLPPERTSPGVFAFCYTGIDYCGPLTVKVGRHLEKRWIVLFTCMTSRAVHLEIVPSLDTNSCIMAIRCFMSLRGVPKKLFTDNGTNFTGANNEMKKLIEQLDQRQMEETLSVRGVEWSFIPPGAPHFGGCWERLSSSTLGREDVGNTDSNLNSIQAITC</sequence>
<feature type="compositionally biased region" description="Polar residues" evidence="1">
    <location>
        <begin position="522"/>
        <end position="536"/>
    </location>
</feature>
<dbReference type="InterPro" id="IPR043502">
    <property type="entry name" value="DNA/RNA_pol_sf"/>
</dbReference>
<feature type="domain" description="Integrase catalytic" evidence="2">
    <location>
        <begin position="1272"/>
        <end position="1426"/>
    </location>
</feature>
<dbReference type="PANTHER" id="PTHR47331:SF5">
    <property type="entry name" value="RIBONUCLEASE H"/>
    <property type="match status" value="1"/>
</dbReference>
<protein>
    <recommendedName>
        <fullName evidence="2">Integrase catalytic domain-containing protein</fullName>
    </recommendedName>
</protein>
<dbReference type="SUPFAM" id="SSF53098">
    <property type="entry name" value="Ribonuclease H-like"/>
    <property type="match status" value="1"/>
</dbReference>
<evidence type="ECO:0000256" key="1">
    <source>
        <dbReference type="SAM" id="MobiDB-lite"/>
    </source>
</evidence>
<dbReference type="EnsemblMetazoa" id="AALFPA23_002926.R3027">
    <property type="protein sequence ID" value="AALFPA23_002926.P3027"/>
    <property type="gene ID" value="AALFPA23_002926"/>
</dbReference>
<dbReference type="PROSITE" id="PS50994">
    <property type="entry name" value="INTEGRASE"/>
    <property type="match status" value="1"/>
</dbReference>
<dbReference type="InterPro" id="IPR036397">
    <property type="entry name" value="RNaseH_sf"/>
</dbReference>
<reference evidence="3" key="2">
    <citation type="submission" date="2025-05" db="UniProtKB">
        <authorList>
            <consortium name="EnsemblMetazoa"/>
        </authorList>
    </citation>
    <scope>IDENTIFICATION</scope>
    <source>
        <strain evidence="3">Foshan</strain>
    </source>
</reference>
<dbReference type="InterPro" id="IPR008042">
    <property type="entry name" value="Retrotrans_Pao"/>
</dbReference>
<accession>A0ABM1XUB1</accession>
<dbReference type="RefSeq" id="XP_062714295.1">
    <property type="nucleotide sequence ID" value="XM_062858311.1"/>
</dbReference>
<dbReference type="InterPro" id="IPR000477">
    <property type="entry name" value="RT_dom"/>
</dbReference>
<feature type="compositionally biased region" description="Basic and acidic residues" evidence="1">
    <location>
        <begin position="1"/>
        <end position="10"/>
    </location>
</feature>
<keyword evidence="4" id="KW-1185">Reference proteome</keyword>
<dbReference type="Gene3D" id="3.30.70.270">
    <property type="match status" value="1"/>
</dbReference>
<feature type="region of interest" description="Disordered" evidence="1">
    <location>
        <begin position="1"/>
        <end position="88"/>
    </location>
</feature>
<feature type="compositionally biased region" description="Low complexity" evidence="1">
    <location>
        <begin position="161"/>
        <end position="175"/>
    </location>
</feature>
<dbReference type="InterPro" id="IPR043128">
    <property type="entry name" value="Rev_trsase/Diguanyl_cyclase"/>
</dbReference>
<dbReference type="Proteomes" id="UP000069940">
    <property type="component" value="Unassembled WGS sequence"/>
</dbReference>
<evidence type="ECO:0000313" key="3">
    <source>
        <dbReference type="EnsemblMetazoa" id="AALFPA23_002926.P3027"/>
    </source>
</evidence>
<evidence type="ECO:0000259" key="2">
    <source>
        <dbReference type="PROSITE" id="PS50994"/>
    </source>
</evidence>
<dbReference type="PANTHER" id="PTHR47331">
    <property type="entry name" value="PHD-TYPE DOMAIN-CONTAINING PROTEIN"/>
    <property type="match status" value="1"/>
</dbReference>
<feature type="compositionally biased region" description="Low complexity" evidence="1">
    <location>
        <begin position="78"/>
        <end position="88"/>
    </location>
</feature>
<dbReference type="InterPro" id="IPR005312">
    <property type="entry name" value="DUF1759"/>
</dbReference>
<feature type="region of interest" description="Disordered" evidence="1">
    <location>
        <begin position="517"/>
        <end position="536"/>
    </location>
</feature>
<organism evidence="3 4">
    <name type="scientific">Aedes albopictus</name>
    <name type="common">Asian tiger mosquito</name>
    <name type="synonym">Stegomyia albopicta</name>
    <dbReference type="NCBI Taxonomy" id="7160"/>
    <lineage>
        <taxon>Eukaryota</taxon>
        <taxon>Metazoa</taxon>
        <taxon>Ecdysozoa</taxon>
        <taxon>Arthropoda</taxon>
        <taxon>Hexapoda</taxon>
        <taxon>Insecta</taxon>
        <taxon>Pterygota</taxon>
        <taxon>Neoptera</taxon>
        <taxon>Endopterygota</taxon>
        <taxon>Diptera</taxon>
        <taxon>Nematocera</taxon>
        <taxon>Culicoidea</taxon>
        <taxon>Culicidae</taxon>
        <taxon>Culicinae</taxon>
        <taxon>Aedini</taxon>
        <taxon>Aedes</taxon>
        <taxon>Stegomyia</taxon>
    </lineage>
</organism>
<dbReference type="Pfam" id="PF05380">
    <property type="entry name" value="Peptidase_A17"/>
    <property type="match status" value="1"/>
</dbReference>